<dbReference type="InterPro" id="IPR014721">
    <property type="entry name" value="Ribsml_uS5_D2-typ_fold_subgr"/>
</dbReference>
<dbReference type="GO" id="GO:0005840">
    <property type="term" value="C:ribosome"/>
    <property type="evidence" value="ECO:0007669"/>
    <property type="project" value="UniProtKB-KW"/>
</dbReference>
<evidence type="ECO:0000256" key="3">
    <source>
        <dbReference type="ARBA" id="ARBA00023274"/>
    </source>
</evidence>
<evidence type="ECO:0000313" key="7">
    <source>
        <dbReference type="EMBL" id="VDM27144.1"/>
    </source>
</evidence>
<dbReference type="WBParaSite" id="TTAC_0000553401-mRNA-1">
    <property type="protein sequence ID" value="TTAC_0000553401-mRNA-1"/>
    <property type="gene ID" value="TTAC_0000553401"/>
</dbReference>
<dbReference type="GO" id="GO:0003723">
    <property type="term" value="F:RNA binding"/>
    <property type="evidence" value="ECO:0007669"/>
    <property type="project" value="InterPro"/>
</dbReference>
<evidence type="ECO:0000259" key="6">
    <source>
        <dbReference type="PROSITE" id="PS50881"/>
    </source>
</evidence>
<reference evidence="7 8" key="2">
    <citation type="submission" date="2018-11" db="EMBL/GenBank/DDBJ databases">
        <authorList>
            <consortium name="Pathogen Informatics"/>
        </authorList>
    </citation>
    <scope>NUCLEOTIDE SEQUENCE [LARGE SCALE GENOMIC DNA]</scope>
</reference>
<dbReference type="OrthoDB" id="309483at2759"/>
<dbReference type="PROSITE" id="PS50881">
    <property type="entry name" value="S5_DSRBD"/>
    <property type="match status" value="1"/>
</dbReference>
<organism evidence="9">
    <name type="scientific">Hydatigena taeniaeformis</name>
    <name type="common">Feline tapeworm</name>
    <name type="synonym">Taenia taeniaeformis</name>
    <dbReference type="NCBI Taxonomy" id="6205"/>
    <lineage>
        <taxon>Eukaryota</taxon>
        <taxon>Metazoa</taxon>
        <taxon>Spiralia</taxon>
        <taxon>Lophotrochozoa</taxon>
        <taxon>Platyhelminthes</taxon>
        <taxon>Cestoda</taxon>
        <taxon>Eucestoda</taxon>
        <taxon>Cyclophyllidea</taxon>
        <taxon>Taeniidae</taxon>
        <taxon>Hydatigera</taxon>
    </lineage>
</organism>
<evidence type="ECO:0000313" key="8">
    <source>
        <dbReference type="Proteomes" id="UP000274429"/>
    </source>
</evidence>
<dbReference type="GO" id="GO:0003735">
    <property type="term" value="F:structural constituent of ribosome"/>
    <property type="evidence" value="ECO:0007669"/>
    <property type="project" value="UniProtKB-UniRule"/>
</dbReference>
<dbReference type="AlphaFoldDB" id="A0A0R3WXP4"/>
<evidence type="ECO:0000256" key="5">
    <source>
        <dbReference type="RuleBase" id="RU003823"/>
    </source>
</evidence>
<dbReference type="Pfam" id="PF03719">
    <property type="entry name" value="Ribosomal_S5_C"/>
    <property type="match status" value="1"/>
</dbReference>
<keyword evidence="2 4" id="KW-0689">Ribosomal protein</keyword>
<keyword evidence="3 4" id="KW-0687">Ribonucleoprotein</keyword>
<evidence type="ECO:0000256" key="4">
    <source>
        <dbReference type="PROSITE-ProRule" id="PRU00268"/>
    </source>
</evidence>
<dbReference type="Proteomes" id="UP000274429">
    <property type="component" value="Unassembled WGS sequence"/>
</dbReference>
<accession>A0A0R3WXP4</accession>
<name>A0A0R3WXP4_HYDTA</name>
<dbReference type="Gene3D" id="3.30.230.10">
    <property type="match status" value="1"/>
</dbReference>
<dbReference type="Gene3D" id="3.30.160.20">
    <property type="match status" value="1"/>
</dbReference>
<gene>
    <name evidence="7" type="ORF">TTAC_LOCUS5518</name>
</gene>
<evidence type="ECO:0000313" key="9">
    <source>
        <dbReference type="WBParaSite" id="TTAC_0000553401-mRNA-1"/>
    </source>
</evidence>
<dbReference type="SUPFAM" id="SSF54768">
    <property type="entry name" value="dsRNA-binding domain-like"/>
    <property type="match status" value="1"/>
</dbReference>
<dbReference type="InterPro" id="IPR005324">
    <property type="entry name" value="Ribosomal_uS5_C"/>
</dbReference>
<dbReference type="GO" id="GO:1990904">
    <property type="term" value="C:ribonucleoprotein complex"/>
    <property type="evidence" value="ECO:0007669"/>
    <property type="project" value="UniProtKB-UniRule"/>
</dbReference>
<dbReference type="InterPro" id="IPR020568">
    <property type="entry name" value="Ribosomal_Su5_D2-typ_SF"/>
</dbReference>
<reference evidence="9" key="1">
    <citation type="submission" date="2017-02" db="UniProtKB">
        <authorList>
            <consortium name="WormBaseParasite"/>
        </authorList>
    </citation>
    <scope>IDENTIFICATION</scope>
</reference>
<evidence type="ECO:0000256" key="2">
    <source>
        <dbReference type="ARBA" id="ARBA00022980"/>
    </source>
</evidence>
<sequence length="173" mass="19222">MHAVSTMTATVGRYRRFSALVVAGNERGICGVGKARSVTLRGALKRAKHRAFLNLVSFNLKENRTRAPRDSDSRLIIIANFLTGYGLVCHRAIKTLCDLIGIKDLHAKVEGNTKNYLSIVRGFLRLLNEQDVSNRLGMHVVEFSEDFNFVPRILASPRTGITQDCVSYTGLKS</sequence>
<protein>
    <submittedName>
        <fullName evidence="9">S5 DRBM domain-containing protein</fullName>
    </submittedName>
</protein>
<dbReference type="GO" id="GO:0006412">
    <property type="term" value="P:translation"/>
    <property type="evidence" value="ECO:0007669"/>
    <property type="project" value="InterPro"/>
</dbReference>
<feature type="domain" description="S5 DRBM" evidence="6">
    <location>
        <begin position="1"/>
        <end position="58"/>
    </location>
</feature>
<dbReference type="InterPro" id="IPR000851">
    <property type="entry name" value="Ribosomal_uS5"/>
</dbReference>
<proteinExistence type="inferred from homology"/>
<dbReference type="Pfam" id="PF00333">
    <property type="entry name" value="Ribosomal_S5"/>
    <property type="match status" value="1"/>
</dbReference>
<dbReference type="PANTHER" id="PTHR48277:SF1">
    <property type="entry name" value="MITOCHONDRIAL RIBOSOMAL PROTEIN S5"/>
    <property type="match status" value="1"/>
</dbReference>
<dbReference type="EMBL" id="UYWX01007821">
    <property type="protein sequence ID" value="VDM27144.1"/>
    <property type="molecule type" value="Genomic_DNA"/>
</dbReference>
<dbReference type="InterPro" id="IPR013810">
    <property type="entry name" value="Ribosomal_uS5_N"/>
</dbReference>
<dbReference type="SUPFAM" id="SSF54211">
    <property type="entry name" value="Ribosomal protein S5 domain 2-like"/>
    <property type="match status" value="1"/>
</dbReference>
<keyword evidence="8" id="KW-1185">Reference proteome</keyword>
<dbReference type="PANTHER" id="PTHR48277">
    <property type="entry name" value="MITOCHONDRIAL RIBOSOMAL PROTEIN S5"/>
    <property type="match status" value="1"/>
</dbReference>
<dbReference type="STRING" id="6205.A0A0R3WXP4"/>
<evidence type="ECO:0000256" key="1">
    <source>
        <dbReference type="ARBA" id="ARBA00008945"/>
    </source>
</evidence>
<comment type="similarity">
    <text evidence="1 5">Belongs to the universal ribosomal protein uS5 family.</text>
</comment>